<dbReference type="RefSeq" id="WP_116685954.1">
    <property type="nucleotide sequence ID" value="NZ_CAWNYD010000001.1"/>
</dbReference>
<gene>
    <name evidence="2" type="ORF">DC094_05010</name>
</gene>
<name>A0A2V1H545_9GAMM</name>
<evidence type="ECO:0000313" key="2">
    <source>
        <dbReference type="EMBL" id="PVZ72368.1"/>
    </source>
</evidence>
<protein>
    <submittedName>
        <fullName evidence="2">Uncharacterized protein</fullName>
    </submittedName>
</protein>
<proteinExistence type="predicted"/>
<dbReference type="EMBL" id="QDDL01000001">
    <property type="protein sequence ID" value="PVZ72368.1"/>
    <property type="molecule type" value="Genomic_DNA"/>
</dbReference>
<evidence type="ECO:0000313" key="3">
    <source>
        <dbReference type="Proteomes" id="UP000244906"/>
    </source>
</evidence>
<organism evidence="2 3">
    <name type="scientific">Pelagibaculum spongiae</name>
    <dbReference type="NCBI Taxonomy" id="2080658"/>
    <lineage>
        <taxon>Bacteria</taxon>
        <taxon>Pseudomonadati</taxon>
        <taxon>Pseudomonadota</taxon>
        <taxon>Gammaproteobacteria</taxon>
        <taxon>Oceanospirillales</taxon>
        <taxon>Pelagibaculum</taxon>
    </lineage>
</organism>
<accession>A0A2V1H545</accession>
<comment type="caution">
    <text evidence="2">The sequence shown here is derived from an EMBL/GenBank/DDBJ whole genome shotgun (WGS) entry which is preliminary data.</text>
</comment>
<evidence type="ECO:0000256" key="1">
    <source>
        <dbReference type="SAM" id="Phobius"/>
    </source>
</evidence>
<dbReference type="AlphaFoldDB" id="A0A2V1H545"/>
<keyword evidence="3" id="KW-1185">Reference proteome</keyword>
<dbReference type="Proteomes" id="UP000244906">
    <property type="component" value="Unassembled WGS sequence"/>
</dbReference>
<keyword evidence="1" id="KW-0812">Transmembrane</keyword>
<feature type="transmembrane region" description="Helical" evidence="1">
    <location>
        <begin position="12"/>
        <end position="31"/>
    </location>
</feature>
<reference evidence="2 3" key="1">
    <citation type="submission" date="2018-04" db="EMBL/GenBank/DDBJ databases">
        <title>Thalassorhabdus spongiae gen. nov., sp. nov., isolated from a marine sponge in South-West Iceland.</title>
        <authorList>
            <person name="Knobloch S."/>
            <person name="Daussin A."/>
            <person name="Johannsson R."/>
            <person name="Marteinsson V.T."/>
        </authorList>
    </citation>
    <scope>NUCLEOTIDE SEQUENCE [LARGE SCALE GENOMIC DNA]</scope>
    <source>
        <strain evidence="2 3">Hp12</strain>
    </source>
</reference>
<dbReference type="OrthoDB" id="9814383at2"/>
<keyword evidence="1" id="KW-0472">Membrane</keyword>
<keyword evidence="1" id="KW-1133">Transmembrane helix</keyword>
<sequence length="156" mass="17975">MAIKKPLIPGRTLSLVLLLCFCAYVALFYWFQRIALAEAGSQHYLGLISSKNMMLFQNENSALQRGEGIEGLKKILHNNLGRYQNHKLMYYQVNWPFSEDAERADLGPIDVYYRVNYEFGSVIEVLNFPIAMDLQTQPVLRTVLMEHGANSWAINW</sequence>